<dbReference type="AlphaFoldDB" id="A0A2T9XAR0"/>
<evidence type="ECO:0000256" key="1">
    <source>
        <dbReference type="SAM" id="Phobius"/>
    </source>
</evidence>
<feature type="transmembrane region" description="Helical" evidence="1">
    <location>
        <begin position="100"/>
        <end position="119"/>
    </location>
</feature>
<keyword evidence="1" id="KW-0472">Membrane</keyword>
<dbReference type="Proteomes" id="UP000245638">
    <property type="component" value="Unassembled WGS sequence"/>
</dbReference>
<sequence>MMRSRNYQIFSVIFKERFREPTLEFIIPLMLSSNVFINAFYERGNFTIYGIILAFIPLISVSETIAFALALRNIIFVTGDHIYRGSIISFLTFPIKRTDLFLMMYFSDVITPYIIWLSTTEAYILMSGIPVPQFLILIYTIGYFFTENIILSIALTFKSAGIATLLSSFIIGLLFIFGGMLNYYELVQGYHVLGITSSLNPYVLLLYEAVNRKTLPCIYEGITIELIIATVTFFFSLNKFKRLEI</sequence>
<feature type="transmembrane region" description="Helical" evidence="1">
    <location>
        <begin position="131"/>
        <end position="155"/>
    </location>
</feature>
<feature type="transmembrane region" description="Helical" evidence="1">
    <location>
        <begin position="190"/>
        <end position="210"/>
    </location>
</feature>
<evidence type="ECO:0000313" key="3">
    <source>
        <dbReference type="Proteomes" id="UP000245638"/>
    </source>
</evidence>
<proteinExistence type="predicted"/>
<evidence type="ECO:0000313" key="2">
    <source>
        <dbReference type="EMBL" id="PVU77176.1"/>
    </source>
</evidence>
<feature type="transmembrane region" description="Helical" evidence="1">
    <location>
        <begin position="217"/>
        <end position="237"/>
    </location>
</feature>
<gene>
    <name evidence="2" type="ORF">DDW13_01280</name>
</gene>
<dbReference type="EMBL" id="QEFD01000045">
    <property type="protein sequence ID" value="PVU77176.1"/>
    <property type="molecule type" value="Genomic_DNA"/>
</dbReference>
<keyword evidence="1" id="KW-0812">Transmembrane</keyword>
<protein>
    <submittedName>
        <fullName evidence="2">Uncharacterized protein</fullName>
    </submittedName>
</protein>
<accession>A0A2T9XAR0</accession>
<reference evidence="2 3" key="1">
    <citation type="journal article" date="2015" name="Appl. Environ. Microbiol.">
        <title>Nanoarchaeota, Their Sulfolobales Host, and Nanoarchaeota Virus Distribution across Yellowstone National Park Hot Springs.</title>
        <authorList>
            <person name="Munson-McGee J.H."/>
            <person name="Field E.K."/>
            <person name="Bateson M."/>
            <person name="Rooney C."/>
            <person name="Stepanauskas R."/>
            <person name="Young M.J."/>
        </authorList>
    </citation>
    <scope>NUCLEOTIDE SEQUENCE [LARGE SCALE GENOMIC DNA]</scope>
    <source>
        <strain evidence="2">SCGC AC-742_N10</strain>
    </source>
</reference>
<organism evidence="2 3">
    <name type="scientific">Acidianus hospitalis</name>
    <dbReference type="NCBI Taxonomy" id="563177"/>
    <lineage>
        <taxon>Archaea</taxon>
        <taxon>Thermoproteota</taxon>
        <taxon>Thermoprotei</taxon>
        <taxon>Sulfolobales</taxon>
        <taxon>Sulfolobaceae</taxon>
        <taxon>Acidianus</taxon>
    </lineage>
</organism>
<comment type="caution">
    <text evidence="2">The sequence shown here is derived from an EMBL/GenBank/DDBJ whole genome shotgun (WGS) entry which is preliminary data.</text>
</comment>
<keyword evidence="1" id="KW-1133">Transmembrane helix</keyword>
<feature type="transmembrane region" description="Helical" evidence="1">
    <location>
        <begin position="162"/>
        <end position="184"/>
    </location>
</feature>
<name>A0A2T9XAR0_9CREN</name>
<feature type="transmembrane region" description="Helical" evidence="1">
    <location>
        <begin position="47"/>
        <end position="71"/>
    </location>
</feature>